<dbReference type="InterPro" id="IPR014031">
    <property type="entry name" value="Ketoacyl_synth_C"/>
</dbReference>
<evidence type="ECO:0000313" key="5">
    <source>
        <dbReference type="Proteomes" id="UP000002729"/>
    </source>
</evidence>
<dbReference type="PANTHER" id="PTHR43775">
    <property type="entry name" value="FATTY ACID SYNTHASE"/>
    <property type="match status" value="1"/>
</dbReference>
<protein>
    <recommendedName>
        <fullName evidence="3">Ketosynthase family 3 (KS3) domain-containing protein</fullName>
    </recommendedName>
</protein>
<dbReference type="GeneID" id="20222783"/>
<dbReference type="OrthoDB" id="5334845at2759"/>
<dbReference type="PROSITE" id="PS52004">
    <property type="entry name" value="KS3_2"/>
    <property type="match status" value="1"/>
</dbReference>
<dbReference type="GO" id="GO:0004312">
    <property type="term" value="F:fatty acid synthase activity"/>
    <property type="evidence" value="ECO:0007669"/>
    <property type="project" value="TreeGrafter"/>
</dbReference>
<dbReference type="InterPro" id="IPR050091">
    <property type="entry name" value="PKS_NRPS_Biosynth_Enz"/>
</dbReference>
<keyword evidence="5" id="KW-1185">Reference proteome</keyword>
<proteinExistence type="predicted"/>
<keyword evidence="1" id="KW-0596">Phosphopantetheine</keyword>
<dbReference type="EMBL" id="GL833156">
    <property type="protein sequence ID" value="EGB04071.1"/>
    <property type="molecule type" value="Genomic_DNA"/>
</dbReference>
<dbReference type="InterPro" id="IPR016039">
    <property type="entry name" value="Thiolase-like"/>
</dbReference>
<dbReference type="PANTHER" id="PTHR43775:SF37">
    <property type="entry name" value="SI:DKEY-61P9.11"/>
    <property type="match status" value="1"/>
</dbReference>
<organism evidence="5">
    <name type="scientific">Aureococcus anophagefferens</name>
    <name type="common">Harmful bloom alga</name>
    <dbReference type="NCBI Taxonomy" id="44056"/>
    <lineage>
        <taxon>Eukaryota</taxon>
        <taxon>Sar</taxon>
        <taxon>Stramenopiles</taxon>
        <taxon>Ochrophyta</taxon>
        <taxon>Pelagophyceae</taxon>
        <taxon>Pelagomonadales</taxon>
        <taxon>Pelagomonadaceae</taxon>
        <taxon>Aureococcus</taxon>
    </lineage>
</organism>
<feature type="domain" description="Ketosynthase family 3 (KS3)" evidence="3">
    <location>
        <begin position="1"/>
        <end position="188"/>
    </location>
</feature>
<dbReference type="KEGG" id="aaf:AURANDRAFT_5943"/>
<dbReference type="Gene3D" id="3.40.47.10">
    <property type="match status" value="1"/>
</dbReference>
<dbReference type="GO" id="GO:0006633">
    <property type="term" value="P:fatty acid biosynthetic process"/>
    <property type="evidence" value="ECO:0007669"/>
    <property type="project" value="TreeGrafter"/>
</dbReference>
<reference evidence="4 5" key="1">
    <citation type="journal article" date="2011" name="Proc. Natl. Acad. Sci. U.S.A.">
        <title>Niche of harmful alga Aureococcus anophagefferens revealed through ecogenomics.</title>
        <authorList>
            <person name="Gobler C.J."/>
            <person name="Berry D.L."/>
            <person name="Dyhrman S.T."/>
            <person name="Wilhelm S.W."/>
            <person name="Salamov A."/>
            <person name="Lobanov A.V."/>
            <person name="Zhang Y."/>
            <person name="Collier J.L."/>
            <person name="Wurch L.L."/>
            <person name="Kustka A.B."/>
            <person name="Dill B.D."/>
            <person name="Shah M."/>
            <person name="VerBerkmoes N.C."/>
            <person name="Kuo A."/>
            <person name="Terry A."/>
            <person name="Pangilinan J."/>
            <person name="Lindquist E.A."/>
            <person name="Lucas S."/>
            <person name="Paulsen I.T."/>
            <person name="Hattenrath-Lehmann T.K."/>
            <person name="Talmage S.C."/>
            <person name="Walker E.A."/>
            <person name="Koch F."/>
            <person name="Burson A.M."/>
            <person name="Marcoval M.A."/>
            <person name="Tang Y.Z."/>
            <person name="Lecleir G.R."/>
            <person name="Coyne K.J."/>
            <person name="Berg G.M."/>
            <person name="Bertrand E.M."/>
            <person name="Saito M.A."/>
            <person name="Gladyshev V.N."/>
            <person name="Grigoriev I.V."/>
        </authorList>
    </citation>
    <scope>NUCLEOTIDE SEQUENCE [LARGE SCALE GENOMIC DNA]</scope>
    <source>
        <strain evidence="5">CCMP 1984</strain>
    </source>
</reference>
<dbReference type="Pfam" id="PF02801">
    <property type="entry name" value="Ketoacyl-synt_C"/>
    <property type="match status" value="1"/>
</dbReference>
<evidence type="ECO:0000256" key="2">
    <source>
        <dbReference type="ARBA" id="ARBA00022553"/>
    </source>
</evidence>
<gene>
    <name evidence="4" type="ORF">AURANDRAFT_5943</name>
</gene>
<dbReference type="eggNOG" id="KOG1202">
    <property type="taxonomic scope" value="Eukaryota"/>
</dbReference>
<sequence length="188" mass="19844">DIGVFLGMMNSDNLLSVSRIPGPYDMTGNGISAAGARLSFVFAMRGPCISMDTACSSSLVATHIAECAKALSQGSNMILSPSGAFLMFAIAGMLSRQGRCHTFDQRANGYSRAEGYVAMFNSRYRTQDEPAQDEPGLAYLGSCCLHNGQSATFTALNGSSQRHLLRRVGVTAICFVEAHGTGTSLGDP</sequence>
<accession>F0YLC5</accession>
<dbReference type="SMART" id="SM00825">
    <property type="entry name" value="PKS_KS"/>
    <property type="match status" value="1"/>
</dbReference>
<feature type="non-terminal residue" evidence="4">
    <location>
        <position position="188"/>
    </location>
</feature>
<name>F0YLC5_AURAN</name>
<keyword evidence="2" id="KW-0597">Phosphoprotein</keyword>
<evidence type="ECO:0000259" key="3">
    <source>
        <dbReference type="PROSITE" id="PS52004"/>
    </source>
</evidence>
<evidence type="ECO:0000313" key="4">
    <source>
        <dbReference type="EMBL" id="EGB04071.1"/>
    </source>
</evidence>
<dbReference type="SUPFAM" id="SSF53901">
    <property type="entry name" value="Thiolase-like"/>
    <property type="match status" value="2"/>
</dbReference>
<feature type="non-terminal residue" evidence="4">
    <location>
        <position position="1"/>
    </location>
</feature>
<dbReference type="AlphaFoldDB" id="F0YLC5"/>
<dbReference type="InterPro" id="IPR014030">
    <property type="entry name" value="Ketoacyl_synth_N"/>
</dbReference>
<dbReference type="RefSeq" id="XP_009041196.1">
    <property type="nucleotide sequence ID" value="XM_009042948.1"/>
</dbReference>
<dbReference type="Pfam" id="PF00109">
    <property type="entry name" value="ketoacyl-synt"/>
    <property type="match status" value="1"/>
</dbReference>
<dbReference type="InParanoid" id="F0YLC5"/>
<evidence type="ECO:0000256" key="1">
    <source>
        <dbReference type="ARBA" id="ARBA00022450"/>
    </source>
</evidence>
<dbReference type="InterPro" id="IPR020841">
    <property type="entry name" value="PKS_Beta-ketoAc_synthase_dom"/>
</dbReference>
<dbReference type="Proteomes" id="UP000002729">
    <property type="component" value="Unassembled WGS sequence"/>
</dbReference>